<evidence type="ECO:0000313" key="2">
    <source>
        <dbReference type="Proteomes" id="UP000236161"/>
    </source>
</evidence>
<keyword evidence="2" id="KW-1185">Reference proteome</keyword>
<accession>A0A2I0BAY8</accession>
<gene>
    <name evidence="1" type="ORF">AXF42_Ash011558</name>
</gene>
<dbReference type="AlphaFoldDB" id="A0A2I0BAY8"/>
<protein>
    <submittedName>
        <fullName evidence="1">Uncharacterized protein</fullName>
    </submittedName>
</protein>
<evidence type="ECO:0000313" key="1">
    <source>
        <dbReference type="EMBL" id="PKA64956.1"/>
    </source>
</evidence>
<dbReference type="EMBL" id="KZ451899">
    <property type="protein sequence ID" value="PKA64956.1"/>
    <property type="molecule type" value="Genomic_DNA"/>
</dbReference>
<dbReference type="Proteomes" id="UP000236161">
    <property type="component" value="Unassembled WGS sequence"/>
</dbReference>
<reference evidence="1 2" key="1">
    <citation type="journal article" date="2017" name="Nature">
        <title>The Apostasia genome and the evolution of orchids.</title>
        <authorList>
            <person name="Zhang G.Q."/>
            <person name="Liu K.W."/>
            <person name="Li Z."/>
            <person name="Lohaus R."/>
            <person name="Hsiao Y.Y."/>
            <person name="Niu S.C."/>
            <person name="Wang J.Y."/>
            <person name="Lin Y.C."/>
            <person name="Xu Q."/>
            <person name="Chen L.J."/>
            <person name="Yoshida K."/>
            <person name="Fujiwara S."/>
            <person name="Wang Z.W."/>
            <person name="Zhang Y.Q."/>
            <person name="Mitsuda N."/>
            <person name="Wang M."/>
            <person name="Liu G.H."/>
            <person name="Pecoraro L."/>
            <person name="Huang H.X."/>
            <person name="Xiao X.J."/>
            <person name="Lin M."/>
            <person name="Wu X.Y."/>
            <person name="Wu W.L."/>
            <person name="Chen Y.Y."/>
            <person name="Chang S.B."/>
            <person name="Sakamoto S."/>
            <person name="Ohme-Takagi M."/>
            <person name="Yagi M."/>
            <person name="Zeng S.J."/>
            <person name="Shen C.Y."/>
            <person name="Yeh C.M."/>
            <person name="Luo Y.B."/>
            <person name="Tsai W.C."/>
            <person name="Van de Peer Y."/>
            <person name="Liu Z.J."/>
        </authorList>
    </citation>
    <scope>NUCLEOTIDE SEQUENCE [LARGE SCALE GENOMIC DNA]</scope>
    <source>
        <strain evidence="2">cv. Shenzhen</strain>
        <tissue evidence="1">Stem</tissue>
    </source>
</reference>
<proteinExistence type="predicted"/>
<organism evidence="1 2">
    <name type="scientific">Apostasia shenzhenica</name>
    <dbReference type="NCBI Taxonomy" id="1088818"/>
    <lineage>
        <taxon>Eukaryota</taxon>
        <taxon>Viridiplantae</taxon>
        <taxon>Streptophyta</taxon>
        <taxon>Embryophyta</taxon>
        <taxon>Tracheophyta</taxon>
        <taxon>Spermatophyta</taxon>
        <taxon>Magnoliopsida</taxon>
        <taxon>Liliopsida</taxon>
        <taxon>Asparagales</taxon>
        <taxon>Orchidaceae</taxon>
        <taxon>Apostasioideae</taxon>
        <taxon>Apostasia</taxon>
    </lineage>
</organism>
<name>A0A2I0BAY8_9ASPA</name>
<sequence length="49" mass="5616">MLFELEVRVHKVIIMLLGGPSGSLSSRRCEHKQVIKKVILEKVFNEEGH</sequence>